<evidence type="ECO:0000256" key="4">
    <source>
        <dbReference type="RuleBase" id="RU004262"/>
    </source>
</evidence>
<dbReference type="Pfam" id="PF00151">
    <property type="entry name" value="Lipase"/>
    <property type="match status" value="1"/>
</dbReference>
<accession>A0A922M4N6</accession>
<dbReference type="Proteomes" id="UP000814243">
    <property type="component" value="Unassembled WGS sequence"/>
</dbReference>
<name>A0A922M4N6_SPOEX</name>
<comment type="similarity">
    <text evidence="2 4">Belongs to the AB hydrolase superfamily. Lipase family.</text>
</comment>
<evidence type="ECO:0000313" key="8">
    <source>
        <dbReference type="Proteomes" id="UP000814243"/>
    </source>
</evidence>
<dbReference type="GO" id="GO:0017171">
    <property type="term" value="F:serine hydrolase activity"/>
    <property type="evidence" value="ECO:0007669"/>
    <property type="project" value="TreeGrafter"/>
</dbReference>
<gene>
    <name evidence="7" type="ORF">HF086_001520</name>
</gene>
<evidence type="ECO:0000256" key="5">
    <source>
        <dbReference type="SAM" id="SignalP"/>
    </source>
</evidence>
<feature type="signal peptide" evidence="5">
    <location>
        <begin position="1"/>
        <end position="21"/>
    </location>
</feature>
<comment type="subcellular location">
    <subcellularLocation>
        <location evidence="1">Secreted</location>
    </subcellularLocation>
</comment>
<evidence type="ECO:0000313" key="7">
    <source>
        <dbReference type="EMBL" id="KAH9629707.1"/>
    </source>
</evidence>
<dbReference type="GO" id="GO:0016042">
    <property type="term" value="P:lipid catabolic process"/>
    <property type="evidence" value="ECO:0007669"/>
    <property type="project" value="TreeGrafter"/>
</dbReference>
<comment type="caution">
    <text evidence="7">The sequence shown here is derived from an EMBL/GenBank/DDBJ whole genome shotgun (WGS) entry which is preliminary data.</text>
</comment>
<dbReference type="PANTHER" id="PTHR11610:SF173">
    <property type="entry name" value="LIPASE DOMAIN-CONTAINING PROTEIN-RELATED"/>
    <property type="match status" value="1"/>
</dbReference>
<dbReference type="Gene3D" id="3.40.50.1820">
    <property type="entry name" value="alpha/beta hydrolase"/>
    <property type="match status" value="1"/>
</dbReference>
<dbReference type="InterPro" id="IPR029058">
    <property type="entry name" value="AB_hydrolase_fold"/>
</dbReference>
<protein>
    <recommendedName>
        <fullName evidence="6">Lipase domain-containing protein</fullName>
    </recommendedName>
</protein>
<dbReference type="PANTHER" id="PTHR11610">
    <property type="entry name" value="LIPASE"/>
    <property type="match status" value="1"/>
</dbReference>
<dbReference type="EMBL" id="JACEFF010000853">
    <property type="protein sequence ID" value="KAH9629707.1"/>
    <property type="molecule type" value="Genomic_DNA"/>
</dbReference>
<organism evidence="7 8">
    <name type="scientific">Spodoptera exigua</name>
    <name type="common">Beet armyworm</name>
    <name type="synonym">Noctua fulgens</name>
    <dbReference type="NCBI Taxonomy" id="7107"/>
    <lineage>
        <taxon>Eukaryota</taxon>
        <taxon>Metazoa</taxon>
        <taxon>Ecdysozoa</taxon>
        <taxon>Arthropoda</taxon>
        <taxon>Hexapoda</taxon>
        <taxon>Insecta</taxon>
        <taxon>Pterygota</taxon>
        <taxon>Neoptera</taxon>
        <taxon>Endopterygota</taxon>
        <taxon>Lepidoptera</taxon>
        <taxon>Glossata</taxon>
        <taxon>Ditrysia</taxon>
        <taxon>Noctuoidea</taxon>
        <taxon>Noctuidae</taxon>
        <taxon>Amphipyrinae</taxon>
        <taxon>Spodoptera</taxon>
    </lineage>
</organism>
<sequence>MTLNILRTVIIFFAILQCTRAWGLKGYNKTLSNSIEVNWTNATQLIDTGYVNLERKMAVFAFGFRGSETTQDTDTFIEAALSNTDWSVVLVNWKDEAAPGGGLVLNNIILIGMSLGAQICGKAGSTVKEILGQQLPLIMGLDAAKPLFEPIEVFRCIKSSDAACVFLLHTDTNRFGVSGSYGTHNFFANRYSAVIFVH</sequence>
<dbReference type="InterPro" id="IPR013818">
    <property type="entry name" value="Lipase"/>
</dbReference>
<dbReference type="GO" id="GO:0005615">
    <property type="term" value="C:extracellular space"/>
    <property type="evidence" value="ECO:0007669"/>
    <property type="project" value="TreeGrafter"/>
</dbReference>
<evidence type="ECO:0000256" key="3">
    <source>
        <dbReference type="ARBA" id="ARBA00022525"/>
    </source>
</evidence>
<dbReference type="AlphaFoldDB" id="A0A922M4N6"/>
<keyword evidence="3" id="KW-0964">Secreted</keyword>
<feature type="domain" description="Lipase" evidence="6">
    <location>
        <begin position="106"/>
        <end position="189"/>
    </location>
</feature>
<evidence type="ECO:0000256" key="2">
    <source>
        <dbReference type="ARBA" id="ARBA00010701"/>
    </source>
</evidence>
<dbReference type="GO" id="GO:0016298">
    <property type="term" value="F:lipase activity"/>
    <property type="evidence" value="ECO:0007669"/>
    <property type="project" value="InterPro"/>
</dbReference>
<dbReference type="SUPFAM" id="SSF53474">
    <property type="entry name" value="alpha/beta-Hydrolases"/>
    <property type="match status" value="1"/>
</dbReference>
<evidence type="ECO:0000256" key="1">
    <source>
        <dbReference type="ARBA" id="ARBA00004613"/>
    </source>
</evidence>
<reference evidence="7" key="1">
    <citation type="journal article" date="2021" name="G3 (Bethesda)">
        <title>Genome and transcriptome analysis of the beet armyworm Spodoptera exigua reveals targets for pest control. .</title>
        <authorList>
            <person name="Simon S."/>
            <person name="Breeschoten T."/>
            <person name="Jansen H.J."/>
            <person name="Dirks R.P."/>
            <person name="Schranz M.E."/>
            <person name="Ros V.I.D."/>
        </authorList>
    </citation>
    <scope>NUCLEOTIDE SEQUENCE</scope>
    <source>
        <strain evidence="7">TB_SE_WUR_2020</strain>
    </source>
</reference>
<keyword evidence="5" id="KW-0732">Signal</keyword>
<feature type="chain" id="PRO_5037710046" description="Lipase domain-containing protein" evidence="5">
    <location>
        <begin position="22"/>
        <end position="198"/>
    </location>
</feature>
<evidence type="ECO:0000259" key="6">
    <source>
        <dbReference type="Pfam" id="PF00151"/>
    </source>
</evidence>
<dbReference type="InterPro" id="IPR000734">
    <property type="entry name" value="TAG_lipase"/>
</dbReference>
<proteinExistence type="inferred from homology"/>